<evidence type="ECO:0000256" key="1">
    <source>
        <dbReference type="ARBA" id="ARBA00004123"/>
    </source>
</evidence>
<dbReference type="InterPro" id="IPR029069">
    <property type="entry name" value="HotDog_dom_sf"/>
</dbReference>
<dbReference type="FunFam" id="3.10.129.10:FF:000021">
    <property type="entry name" value="Acyl-coenzyme A thioesterase 13"/>
    <property type="match status" value="1"/>
</dbReference>
<sequence>MGEDEGDSKGAAARRWLESMVAKPPSQPSSSSTSRVVGDGGFFNALTLWDLRVSLTHAGRALCSFRVPRHLTDSDGNWIPGAMSTVIDLVGAAAILSEKGELRVSADMDITYLSPAKIDDEVEVDARVLGHKGRVSAVLVELRKKRNGERVALGKLWMASGRPLIKSSKL</sequence>
<evidence type="ECO:0000256" key="10">
    <source>
        <dbReference type="ARBA" id="ARBA00023128"/>
    </source>
</evidence>
<keyword evidence="12" id="KW-0539">Nucleus</keyword>
<comment type="subcellular location">
    <subcellularLocation>
        <location evidence="3">Cytoplasm</location>
        <location evidence="3">Cytoskeleton</location>
        <location evidence="3">Spindle</location>
    </subcellularLocation>
    <subcellularLocation>
        <location evidence="4">Cytoplasm</location>
        <location evidence="4">Cytosol</location>
    </subcellularLocation>
    <subcellularLocation>
        <location evidence="2">Mitochondrion</location>
    </subcellularLocation>
    <subcellularLocation>
        <location evidence="1">Nucleus</location>
    </subcellularLocation>
</comment>
<evidence type="ECO:0000256" key="2">
    <source>
        <dbReference type="ARBA" id="ARBA00004173"/>
    </source>
</evidence>
<keyword evidence="7" id="KW-0378">Hydrolase</keyword>
<protein>
    <recommendedName>
        <fullName evidence="16">Acyl-coenzyme A thioesterase 13</fullName>
    </recommendedName>
    <alternativeName>
        <fullName evidence="17">Hotdog-fold thioesterase superfamily member 2</fullName>
    </alternativeName>
    <alternativeName>
        <fullName evidence="18">Thioesterase superfamily member 2</fullName>
    </alternativeName>
</protein>
<reference evidence="22" key="1">
    <citation type="submission" date="2025-08" db="UniProtKB">
        <authorList>
            <consortium name="RefSeq"/>
        </authorList>
    </citation>
    <scope>IDENTIFICATION</scope>
</reference>
<comment type="catalytic activity">
    <reaction evidence="13">
        <text>a fatty acyl-CoA + H2O = a fatty acid + CoA + H(+)</text>
        <dbReference type="Rhea" id="RHEA:16781"/>
        <dbReference type="ChEBI" id="CHEBI:15377"/>
        <dbReference type="ChEBI" id="CHEBI:15378"/>
        <dbReference type="ChEBI" id="CHEBI:28868"/>
        <dbReference type="ChEBI" id="CHEBI:57287"/>
        <dbReference type="ChEBI" id="CHEBI:77636"/>
    </reaction>
    <physiologicalReaction direction="left-to-right" evidence="13">
        <dbReference type="Rhea" id="RHEA:16782"/>
    </physiologicalReaction>
</comment>
<evidence type="ECO:0000256" key="18">
    <source>
        <dbReference type="ARBA" id="ARBA00083956"/>
    </source>
</evidence>
<evidence type="ECO:0000256" key="14">
    <source>
        <dbReference type="ARBA" id="ARBA00058205"/>
    </source>
</evidence>
<dbReference type="GO" id="GO:0005819">
    <property type="term" value="C:spindle"/>
    <property type="evidence" value="ECO:0007669"/>
    <property type="project" value="UniProtKB-SubCell"/>
</dbReference>
<dbReference type="SUPFAM" id="SSF54637">
    <property type="entry name" value="Thioesterase/thiol ester dehydrase-isomerase"/>
    <property type="match status" value="1"/>
</dbReference>
<dbReference type="InterPro" id="IPR039298">
    <property type="entry name" value="ACOT13"/>
</dbReference>
<dbReference type="RefSeq" id="XP_039143653.1">
    <property type="nucleotide sequence ID" value="XM_039287719.1"/>
</dbReference>
<evidence type="ECO:0000256" key="7">
    <source>
        <dbReference type="ARBA" id="ARBA00022801"/>
    </source>
</evidence>
<keyword evidence="21" id="KW-1185">Reference proteome</keyword>
<dbReference type="GeneID" id="120280773"/>
<comment type="subunit">
    <text evidence="15">Homotetramer. Interacts with PCTP.</text>
</comment>
<proteinExistence type="inferred from homology"/>
<feature type="domain" description="Thioesterase" evidence="20">
    <location>
        <begin position="80"/>
        <end position="148"/>
    </location>
</feature>
<dbReference type="Pfam" id="PF03061">
    <property type="entry name" value="4HBT"/>
    <property type="match status" value="1"/>
</dbReference>
<evidence type="ECO:0000256" key="11">
    <source>
        <dbReference type="ARBA" id="ARBA00023212"/>
    </source>
</evidence>
<evidence type="ECO:0000256" key="3">
    <source>
        <dbReference type="ARBA" id="ARBA00004186"/>
    </source>
</evidence>
<accession>A0AB40CWR7</accession>
<dbReference type="Proteomes" id="UP001515500">
    <property type="component" value="Chromosome 17"/>
</dbReference>
<evidence type="ECO:0000256" key="5">
    <source>
        <dbReference type="ARBA" id="ARBA00008324"/>
    </source>
</evidence>
<keyword evidence="10" id="KW-0496">Mitochondrion</keyword>
<evidence type="ECO:0000256" key="8">
    <source>
        <dbReference type="ARBA" id="ARBA00022990"/>
    </source>
</evidence>
<evidence type="ECO:0000256" key="12">
    <source>
        <dbReference type="ARBA" id="ARBA00023242"/>
    </source>
</evidence>
<evidence type="ECO:0000256" key="9">
    <source>
        <dbReference type="ARBA" id="ARBA00023098"/>
    </source>
</evidence>
<dbReference type="GO" id="GO:0005829">
    <property type="term" value="C:cytosol"/>
    <property type="evidence" value="ECO:0007669"/>
    <property type="project" value="UniProtKB-SubCell"/>
</dbReference>
<gene>
    <name evidence="22" type="primary">LOC120280773</name>
</gene>
<dbReference type="PANTHER" id="PTHR21660:SF1">
    <property type="entry name" value="ACYL-COENZYME A THIOESTERASE 13"/>
    <property type="match status" value="1"/>
</dbReference>
<dbReference type="InterPro" id="IPR006683">
    <property type="entry name" value="Thioestr_dom"/>
</dbReference>
<evidence type="ECO:0000256" key="13">
    <source>
        <dbReference type="ARBA" id="ARBA00052976"/>
    </source>
</evidence>
<dbReference type="GO" id="GO:0006629">
    <property type="term" value="P:lipid metabolic process"/>
    <property type="evidence" value="ECO:0007669"/>
    <property type="project" value="UniProtKB-KW"/>
</dbReference>
<evidence type="ECO:0000259" key="20">
    <source>
        <dbReference type="Pfam" id="PF03061"/>
    </source>
</evidence>
<dbReference type="GO" id="GO:0005739">
    <property type="term" value="C:mitochondrion"/>
    <property type="evidence" value="ECO:0007669"/>
    <property type="project" value="UniProtKB-SubCell"/>
</dbReference>
<keyword evidence="6" id="KW-0963">Cytoplasm</keyword>
<dbReference type="PANTHER" id="PTHR21660">
    <property type="entry name" value="THIOESTERASE SUPERFAMILY MEMBER-RELATED"/>
    <property type="match status" value="1"/>
</dbReference>
<dbReference type="AlphaFoldDB" id="A0AB40CWR7"/>
<comment type="similarity">
    <text evidence="5">Belongs to the thioesterase PaaI family.</text>
</comment>
<name>A0AB40CWR7_DIOCR</name>
<dbReference type="CDD" id="cd03443">
    <property type="entry name" value="PaaI_thioesterase"/>
    <property type="match status" value="1"/>
</dbReference>
<evidence type="ECO:0000256" key="16">
    <source>
        <dbReference type="ARBA" id="ARBA00067273"/>
    </source>
</evidence>
<evidence type="ECO:0000256" key="19">
    <source>
        <dbReference type="SAM" id="MobiDB-lite"/>
    </source>
</evidence>
<evidence type="ECO:0000256" key="17">
    <source>
        <dbReference type="ARBA" id="ARBA00081533"/>
    </source>
</evidence>
<dbReference type="GO" id="GO:0005634">
    <property type="term" value="C:nucleus"/>
    <property type="evidence" value="ECO:0007669"/>
    <property type="project" value="UniProtKB-SubCell"/>
</dbReference>
<keyword evidence="8" id="KW-0007">Acetylation</keyword>
<evidence type="ECO:0000256" key="4">
    <source>
        <dbReference type="ARBA" id="ARBA00004514"/>
    </source>
</evidence>
<keyword evidence="11" id="KW-0206">Cytoskeleton</keyword>
<evidence type="ECO:0000313" key="22">
    <source>
        <dbReference type="RefSeq" id="XP_039143653.1"/>
    </source>
</evidence>
<evidence type="ECO:0000256" key="6">
    <source>
        <dbReference type="ARBA" id="ARBA00022490"/>
    </source>
</evidence>
<evidence type="ECO:0000313" key="21">
    <source>
        <dbReference type="Proteomes" id="UP001515500"/>
    </source>
</evidence>
<dbReference type="GO" id="GO:0047617">
    <property type="term" value="F:fatty acyl-CoA hydrolase activity"/>
    <property type="evidence" value="ECO:0007669"/>
    <property type="project" value="InterPro"/>
</dbReference>
<keyword evidence="9" id="KW-0443">Lipid metabolism</keyword>
<organism evidence="21 22">
    <name type="scientific">Dioscorea cayennensis subsp. rotundata</name>
    <name type="common">White Guinea yam</name>
    <name type="synonym">Dioscorea rotundata</name>
    <dbReference type="NCBI Taxonomy" id="55577"/>
    <lineage>
        <taxon>Eukaryota</taxon>
        <taxon>Viridiplantae</taxon>
        <taxon>Streptophyta</taxon>
        <taxon>Embryophyta</taxon>
        <taxon>Tracheophyta</taxon>
        <taxon>Spermatophyta</taxon>
        <taxon>Magnoliopsida</taxon>
        <taxon>Liliopsida</taxon>
        <taxon>Dioscoreales</taxon>
        <taxon>Dioscoreaceae</taxon>
        <taxon>Dioscorea</taxon>
    </lineage>
</organism>
<feature type="region of interest" description="Disordered" evidence="19">
    <location>
        <begin position="1"/>
        <end position="35"/>
    </location>
</feature>
<dbReference type="Gene3D" id="3.10.129.10">
    <property type="entry name" value="Hotdog Thioesterase"/>
    <property type="match status" value="1"/>
</dbReference>
<evidence type="ECO:0000256" key="15">
    <source>
        <dbReference type="ARBA" id="ARBA00064709"/>
    </source>
</evidence>
<comment type="function">
    <text evidence="14">Catalyzes the hydrolysis of acyl-CoAs into free fatty acids and coenzyme A (CoASH), regulating their respective intracellular levels. Has acyl-CoA thioesterase activity towards medium (C12) and long-chain (C18) fatty acyl-CoA substrates. Can also hydrolyze 3-hydroxyphenylacetyl-CoA and 3,4-dihydroxyphenylacetyl-CoA (in vitro). May play a role in controlling adaptive thermogenesis.</text>
</comment>